<proteinExistence type="predicted"/>
<evidence type="ECO:0000313" key="2">
    <source>
        <dbReference type="EMBL" id="MQR01422.1"/>
    </source>
</evidence>
<dbReference type="NCBIfam" id="NF041043">
    <property type="entry name" value="BPSS1780_fam"/>
    <property type="match status" value="1"/>
</dbReference>
<evidence type="ECO:0000313" key="3">
    <source>
        <dbReference type="Proteomes" id="UP000451565"/>
    </source>
</evidence>
<feature type="transmembrane region" description="Helical" evidence="1">
    <location>
        <begin position="139"/>
        <end position="159"/>
    </location>
</feature>
<sequence>MEKLPAKAGWLWIKRGFAIFRKQPIEISTLLLTYMFLMFAVGVIPWLGQLLPMILLPVFAMAFMQACIHVEQGKRVLPSVLLTGFRSPQIKNLLILGCVHLIVAIGVIGASALVDDGTFWQVVTGQIQLDAKNVKDLDISQAMLFSCALYVPFAMAFWYAAPLVAWKKMGVFQALFYSFFAVWGQFKAFVAYSLVWTAIGTIVPTIIGTITALIFGSTGAAITLLLPLSLMMTVVLYCSFYPAYTDVFGIPDDAQDKLPTSSKAQ</sequence>
<feature type="transmembrane region" description="Helical" evidence="1">
    <location>
        <begin position="93"/>
        <end position="114"/>
    </location>
</feature>
<dbReference type="OrthoDB" id="5298483at2"/>
<dbReference type="AlphaFoldDB" id="A0A843YW16"/>
<protein>
    <recommendedName>
        <fullName evidence="4">Transmembrane protein</fullName>
    </recommendedName>
</protein>
<feature type="transmembrane region" description="Helical" evidence="1">
    <location>
        <begin position="54"/>
        <end position="72"/>
    </location>
</feature>
<comment type="caution">
    <text evidence="2">The sequence shown here is derived from an EMBL/GenBank/DDBJ whole genome shotgun (WGS) entry which is preliminary data.</text>
</comment>
<organism evidence="2 3">
    <name type="scientific">Glaciimonas soli</name>
    <dbReference type="NCBI Taxonomy" id="2590999"/>
    <lineage>
        <taxon>Bacteria</taxon>
        <taxon>Pseudomonadati</taxon>
        <taxon>Pseudomonadota</taxon>
        <taxon>Betaproteobacteria</taxon>
        <taxon>Burkholderiales</taxon>
        <taxon>Oxalobacteraceae</taxon>
        <taxon>Glaciimonas</taxon>
    </lineage>
</organism>
<keyword evidence="1" id="KW-0812">Transmembrane</keyword>
<accession>A0A843YW16</accession>
<reference evidence="2 3" key="1">
    <citation type="submission" date="2019-10" db="EMBL/GenBank/DDBJ databases">
        <title>Glaciimonas soli sp. nov., a psychrophilic bacterium isolated from the forest soil of a high elevation mountain in Taiwan.</title>
        <authorList>
            <person name="Wang L.-T."/>
            <person name="Shieh W.Y."/>
        </authorList>
    </citation>
    <scope>NUCLEOTIDE SEQUENCE [LARGE SCALE GENOMIC DNA]</scope>
    <source>
        <strain evidence="2 3">GS1</strain>
    </source>
</reference>
<feature type="transmembrane region" description="Helical" evidence="1">
    <location>
        <begin position="171"/>
        <end position="188"/>
    </location>
</feature>
<gene>
    <name evidence="2" type="ORF">GEV47_12115</name>
</gene>
<dbReference type="Proteomes" id="UP000451565">
    <property type="component" value="Unassembled WGS sequence"/>
</dbReference>
<evidence type="ECO:0000256" key="1">
    <source>
        <dbReference type="SAM" id="Phobius"/>
    </source>
</evidence>
<keyword evidence="3" id="KW-1185">Reference proteome</keyword>
<keyword evidence="1" id="KW-1133">Transmembrane helix</keyword>
<evidence type="ECO:0008006" key="4">
    <source>
        <dbReference type="Google" id="ProtNLM"/>
    </source>
</evidence>
<name>A0A843YW16_9BURK</name>
<dbReference type="EMBL" id="WINI01000006">
    <property type="protein sequence ID" value="MQR01422.1"/>
    <property type="molecule type" value="Genomic_DNA"/>
</dbReference>
<dbReference type="RefSeq" id="WP_153235038.1">
    <property type="nucleotide sequence ID" value="NZ_WINI01000006.1"/>
</dbReference>
<keyword evidence="1" id="KW-0472">Membrane</keyword>
<feature type="transmembrane region" description="Helical" evidence="1">
    <location>
        <begin position="29"/>
        <end position="48"/>
    </location>
</feature>
<dbReference type="InterPro" id="IPR047798">
    <property type="entry name" value="BPSS1780-like"/>
</dbReference>